<reference evidence="2 3" key="1">
    <citation type="journal article" date="2020" name="Nature">
        <title>Six reference-quality genomes reveal evolution of bat adaptations.</title>
        <authorList>
            <person name="Jebb D."/>
            <person name="Huang Z."/>
            <person name="Pippel M."/>
            <person name="Hughes G.M."/>
            <person name="Lavrichenko K."/>
            <person name="Devanna P."/>
            <person name="Winkler S."/>
            <person name="Jermiin L.S."/>
            <person name="Skirmuntt E.C."/>
            <person name="Katzourakis A."/>
            <person name="Burkitt-Gray L."/>
            <person name="Ray D.A."/>
            <person name="Sullivan K.A.M."/>
            <person name="Roscito J.G."/>
            <person name="Kirilenko B.M."/>
            <person name="Davalos L.M."/>
            <person name="Corthals A.P."/>
            <person name="Power M.L."/>
            <person name="Jones G."/>
            <person name="Ransome R.D."/>
            <person name="Dechmann D.K.N."/>
            <person name="Locatelli A.G."/>
            <person name="Puechmaille S.J."/>
            <person name="Fedrigo O."/>
            <person name="Jarvis E.D."/>
            <person name="Hiller M."/>
            <person name="Vernes S.C."/>
            <person name="Myers E.W."/>
            <person name="Teeling E.C."/>
        </authorList>
    </citation>
    <scope>NUCLEOTIDE SEQUENCE [LARGE SCALE GENOMIC DNA]</scope>
    <source>
        <strain evidence="2">MRouAeg1</strain>
        <tissue evidence="2">Muscle</tissue>
    </source>
</reference>
<gene>
    <name evidence="2" type="ORF">HJG63_011828</name>
</gene>
<protein>
    <submittedName>
        <fullName evidence="2">Uncharacterized protein</fullName>
    </submittedName>
</protein>
<dbReference type="EMBL" id="JACASE010000007">
    <property type="protein sequence ID" value="KAF6447366.1"/>
    <property type="molecule type" value="Genomic_DNA"/>
</dbReference>
<evidence type="ECO:0000313" key="3">
    <source>
        <dbReference type="Proteomes" id="UP000593571"/>
    </source>
</evidence>
<evidence type="ECO:0000256" key="1">
    <source>
        <dbReference type="SAM" id="MobiDB-lite"/>
    </source>
</evidence>
<dbReference type="AlphaFoldDB" id="A0A7J8FI62"/>
<accession>A0A7J8FI62</accession>
<dbReference type="Proteomes" id="UP000593571">
    <property type="component" value="Unassembled WGS sequence"/>
</dbReference>
<evidence type="ECO:0000313" key="2">
    <source>
        <dbReference type="EMBL" id="KAF6447366.1"/>
    </source>
</evidence>
<organism evidence="2 3">
    <name type="scientific">Rousettus aegyptiacus</name>
    <name type="common">Egyptian fruit bat</name>
    <name type="synonym">Pteropus aegyptiacus</name>
    <dbReference type="NCBI Taxonomy" id="9407"/>
    <lineage>
        <taxon>Eukaryota</taxon>
        <taxon>Metazoa</taxon>
        <taxon>Chordata</taxon>
        <taxon>Craniata</taxon>
        <taxon>Vertebrata</taxon>
        <taxon>Euteleostomi</taxon>
        <taxon>Mammalia</taxon>
        <taxon>Eutheria</taxon>
        <taxon>Laurasiatheria</taxon>
        <taxon>Chiroptera</taxon>
        <taxon>Yinpterochiroptera</taxon>
        <taxon>Pteropodoidea</taxon>
        <taxon>Pteropodidae</taxon>
        <taxon>Rousettinae</taxon>
        <taxon>Rousettus</taxon>
    </lineage>
</organism>
<proteinExistence type="predicted"/>
<feature type="region of interest" description="Disordered" evidence="1">
    <location>
        <begin position="105"/>
        <end position="240"/>
    </location>
</feature>
<keyword evidence="3" id="KW-1185">Reference proteome</keyword>
<feature type="compositionally biased region" description="Low complexity" evidence="1">
    <location>
        <begin position="144"/>
        <end position="160"/>
    </location>
</feature>
<comment type="caution">
    <text evidence="2">The sequence shown here is derived from an EMBL/GenBank/DDBJ whole genome shotgun (WGS) entry which is preliminary data.</text>
</comment>
<sequence length="240" mass="25582">MHTHVHMCTQKCTHPHVHTCVDEHTHAHTRTHTHTGGGPWTTASLKDKEDEWSFRRAWLVREDVIDGACWSHLAPASPSLPPLTETNRWRRLGCCCGSQSSPPLPGDRLLGAAKPPSIPVGASATRPRPGQAAGARKRQGSGQTTTPPSALLLSSPLSSVRGGGWGGSKDSIGLAPSLPPRGGERGGRLSPRSFPARRPWRATALPGRPSPREQPRAQGAPGCPRVFAAPWSTRTPPTPA</sequence>
<name>A0A7J8FI62_ROUAE</name>